<evidence type="ECO:0000259" key="6">
    <source>
        <dbReference type="PROSITE" id="PS51005"/>
    </source>
</evidence>
<dbReference type="PROSITE" id="PS51005">
    <property type="entry name" value="NAC"/>
    <property type="match status" value="1"/>
</dbReference>
<dbReference type="EnsemblPlants" id="OB10G17680.1">
    <property type="protein sequence ID" value="OB10G17680.1"/>
    <property type="gene ID" value="OB10G17680"/>
</dbReference>
<reference evidence="7" key="1">
    <citation type="journal article" date="2013" name="Nat. Commun.">
        <title>Whole-genome sequencing of Oryza brachyantha reveals mechanisms underlying Oryza genome evolution.</title>
        <authorList>
            <person name="Chen J."/>
            <person name="Huang Q."/>
            <person name="Gao D."/>
            <person name="Wang J."/>
            <person name="Lang Y."/>
            <person name="Liu T."/>
            <person name="Li B."/>
            <person name="Bai Z."/>
            <person name="Luis Goicoechea J."/>
            <person name="Liang C."/>
            <person name="Chen C."/>
            <person name="Zhang W."/>
            <person name="Sun S."/>
            <person name="Liao Y."/>
            <person name="Zhang X."/>
            <person name="Yang L."/>
            <person name="Song C."/>
            <person name="Wang M."/>
            <person name="Shi J."/>
            <person name="Liu G."/>
            <person name="Liu J."/>
            <person name="Zhou H."/>
            <person name="Zhou W."/>
            <person name="Yu Q."/>
            <person name="An N."/>
            <person name="Chen Y."/>
            <person name="Cai Q."/>
            <person name="Wang B."/>
            <person name="Liu B."/>
            <person name="Min J."/>
            <person name="Huang Y."/>
            <person name="Wu H."/>
            <person name="Li Z."/>
            <person name="Zhang Y."/>
            <person name="Yin Y."/>
            <person name="Song W."/>
            <person name="Jiang J."/>
            <person name="Jackson S.A."/>
            <person name="Wing R.A."/>
            <person name="Wang J."/>
            <person name="Chen M."/>
        </authorList>
    </citation>
    <scope>NUCLEOTIDE SEQUENCE [LARGE SCALE GENOMIC DNA]</scope>
    <source>
        <strain evidence="7">cv. IRGC 101232</strain>
    </source>
</reference>
<feature type="compositionally biased region" description="Polar residues" evidence="5">
    <location>
        <begin position="302"/>
        <end position="319"/>
    </location>
</feature>
<reference evidence="7" key="2">
    <citation type="submission" date="2013-04" db="UniProtKB">
        <authorList>
            <consortium name="EnsemblPlants"/>
        </authorList>
    </citation>
    <scope>IDENTIFICATION</scope>
</reference>
<keyword evidence="1" id="KW-0805">Transcription regulation</keyword>
<dbReference type="AlphaFoldDB" id="J3N2M0"/>
<dbReference type="SUPFAM" id="SSF101941">
    <property type="entry name" value="NAC domain"/>
    <property type="match status" value="1"/>
</dbReference>
<evidence type="ECO:0000256" key="5">
    <source>
        <dbReference type="SAM" id="MobiDB-lite"/>
    </source>
</evidence>
<feature type="domain" description="NAC" evidence="6">
    <location>
        <begin position="18"/>
        <end position="170"/>
    </location>
</feature>
<evidence type="ECO:0000313" key="8">
    <source>
        <dbReference type="Proteomes" id="UP000006038"/>
    </source>
</evidence>
<dbReference type="GO" id="GO:0003677">
    <property type="term" value="F:DNA binding"/>
    <property type="evidence" value="ECO:0007669"/>
    <property type="project" value="UniProtKB-KW"/>
</dbReference>
<keyword evidence="8" id="KW-1185">Reference proteome</keyword>
<proteinExistence type="predicted"/>
<feature type="region of interest" description="Disordered" evidence="5">
    <location>
        <begin position="1"/>
        <end position="21"/>
    </location>
</feature>
<feature type="region of interest" description="Disordered" evidence="5">
    <location>
        <begin position="185"/>
        <end position="385"/>
    </location>
</feature>
<name>J3N2M0_ORYBR</name>
<dbReference type="InterPro" id="IPR003441">
    <property type="entry name" value="NAC-dom"/>
</dbReference>
<dbReference type="HOGENOM" id="CLU_607469_0_0_1"/>
<keyword evidence="4" id="KW-0539">Nucleus</keyword>
<evidence type="ECO:0000313" key="7">
    <source>
        <dbReference type="EnsemblPlants" id="OB10G17680.1"/>
    </source>
</evidence>
<evidence type="ECO:0000256" key="2">
    <source>
        <dbReference type="ARBA" id="ARBA00023125"/>
    </source>
</evidence>
<sequence length="451" mass="48313">MAAPEDGEDKKGKNKHGTPSGFRFKPFDLELVEILDDKLHGRPLDPTHNDIFHEVEILDFHPLQLYETYADDEENGYIYFFSRRKFESCNKKRPLRSAEGGAWRSTGLKGVKSNKSGDSDVGLKQTLVFHQCFPGDKEPVRTNWGMHEFTKIIGPRNEVADHAVYRLYKMRKNGKETPADLAADAAATASMNKRNRTERGQASAAGPSNQAPPPRNSWALPRAPGPSNQAPPRAAGPSNSRAPPGPSRFAPAPSNSGAPPRAPGPSNLAPPRTAGPSNFWAPPGPSRFVPAPSNSRAPPSAQGPSNQAPPRTAGPSNSWVPPGPSRFAPAPSNSRAPLSAQGPSNSRAPPSAPAPRGHFAPTDSRLRLVQQPPIAASQVDEDPKEWEWVRQELEGDSSVAGEPLAEDELDDLMLSDDSALEESSGAQEGCNNAAADAARGDNNDDSAAGRR</sequence>
<keyword evidence="3" id="KW-0804">Transcription</keyword>
<accession>J3N2M0</accession>
<dbReference type="Pfam" id="PF02365">
    <property type="entry name" value="NAM"/>
    <property type="match status" value="1"/>
</dbReference>
<dbReference type="GO" id="GO:0006355">
    <property type="term" value="P:regulation of DNA-templated transcription"/>
    <property type="evidence" value="ECO:0007669"/>
    <property type="project" value="InterPro"/>
</dbReference>
<dbReference type="Proteomes" id="UP000006038">
    <property type="component" value="Chromosome 10"/>
</dbReference>
<dbReference type="Gene3D" id="2.170.150.80">
    <property type="entry name" value="NAC domain"/>
    <property type="match status" value="1"/>
</dbReference>
<feature type="region of interest" description="Disordered" evidence="5">
    <location>
        <begin position="416"/>
        <end position="451"/>
    </location>
</feature>
<feature type="compositionally biased region" description="Low complexity" evidence="5">
    <location>
        <begin position="290"/>
        <end position="300"/>
    </location>
</feature>
<dbReference type="PANTHER" id="PTHR31719:SF94">
    <property type="entry name" value="PROTEIN ATAF2"/>
    <property type="match status" value="1"/>
</dbReference>
<keyword evidence="2" id="KW-0238">DNA-binding</keyword>
<protein>
    <recommendedName>
        <fullName evidence="6">NAC domain-containing protein</fullName>
    </recommendedName>
</protein>
<dbReference type="PANTHER" id="PTHR31719">
    <property type="entry name" value="NAC TRANSCRIPTION FACTOR 56"/>
    <property type="match status" value="1"/>
</dbReference>
<feature type="compositionally biased region" description="Low complexity" evidence="5">
    <location>
        <begin position="421"/>
        <end position="437"/>
    </location>
</feature>
<dbReference type="OMA" id="WHGQFAN"/>
<dbReference type="OrthoDB" id="688516at2759"/>
<evidence type="ECO:0000256" key="1">
    <source>
        <dbReference type="ARBA" id="ARBA00023015"/>
    </source>
</evidence>
<evidence type="ECO:0000256" key="4">
    <source>
        <dbReference type="ARBA" id="ARBA00023242"/>
    </source>
</evidence>
<organism evidence="7">
    <name type="scientific">Oryza brachyantha</name>
    <name type="common">malo sina</name>
    <dbReference type="NCBI Taxonomy" id="4533"/>
    <lineage>
        <taxon>Eukaryota</taxon>
        <taxon>Viridiplantae</taxon>
        <taxon>Streptophyta</taxon>
        <taxon>Embryophyta</taxon>
        <taxon>Tracheophyta</taxon>
        <taxon>Spermatophyta</taxon>
        <taxon>Magnoliopsida</taxon>
        <taxon>Liliopsida</taxon>
        <taxon>Poales</taxon>
        <taxon>Poaceae</taxon>
        <taxon>BOP clade</taxon>
        <taxon>Oryzoideae</taxon>
        <taxon>Oryzeae</taxon>
        <taxon>Oryzinae</taxon>
        <taxon>Oryza</taxon>
    </lineage>
</organism>
<dbReference type="eggNOG" id="ENOG502R70W">
    <property type="taxonomic scope" value="Eukaryota"/>
</dbReference>
<evidence type="ECO:0000256" key="3">
    <source>
        <dbReference type="ARBA" id="ARBA00023163"/>
    </source>
</evidence>
<dbReference type="InterPro" id="IPR036093">
    <property type="entry name" value="NAC_dom_sf"/>
</dbReference>
<dbReference type="Gramene" id="OB10G17680.1">
    <property type="protein sequence ID" value="OB10G17680.1"/>
    <property type="gene ID" value="OB10G17680"/>
</dbReference>